<evidence type="ECO:0000256" key="9">
    <source>
        <dbReference type="SAM" id="Phobius"/>
    </source>
</evidence>
<dbReference type="RefSeq" id="WP_184656449.1">
    <property type="nucleotide sequence ID" value="NZ_JACHFQ010000001.1"/>
</dbReference>
<dbReference type="InterPro" id="IPR003660">
    <property type="entry name" value="HAMP_dom"/>
</dbReference>
<dbReference type="Gene3D" id="6.10.340.10">
    <property type="match status" value="1"/>
</dbReference>
<protein>
    <submittedName>
        <fullName evidence="12">Methyl-accepting chemotaxis protein</fullName>
    </submittedName>
</protein>
<dbReference type="GO" id="GO:0004888">
    <property type="term" value="F:transmembrane signaling receptor activity"/>
    <property type="evidence" value="ECO:0007669"/>
    <property type="project" value="InterPro"/>
</dbReference>
<dbReference type="GO" id="GO:0005886">
    <property type="term" value="C:plasma membrane"/>
    <property type="evidence" value="ECO:0007669"/>
    <property type="project" value="UniProtKB-SubCell"/>
</dbReference>
<evidence type="ECO:0000256" key="8">
    <source>
        <dbReference type="PROSITE-ProRule" id="PRU00284"/>
    </source>
</evidence>
<dbReference type="InterPro" id="IPR033463">
    <property type="entry name" value="sCache_3"/>
</dbReference>
<proteinExistence type="inferred from homology"/>
<dbReference type="SUPFAM" id="SSF58104">
    <property type="entry name" value="Methyl-accepting chemotaxis protein (MCP) signaling domain"/>
    <property type="match status" value="2"/>
</dbReference>
<dbReference type="Pfam" id="PF17202">
    <property type="entry name" value="sCache_3_3"/>
    <property type="match status" value="1"/>
</dbReference>
<evidence type="ECO:0000256" key="5">
    <source>
        <dbReference type="ARBA" id="ARBA00023136"/>
    </source>
</evidence>
<dbReference type="PROSITE" id="PS50111">
    <property type="entry name" value="CHEMOTAXIS_TRANSDUC_2"/>
    <property type="match status" value="1"/>
</dbReference>
<dbReference type="AlphaFoldDB" id="A0A7W8G6P1"/>
<dbReference type="SUPFAM" id="SSF103190">
    <property type="entry name" value="Sensory domain-like"/>
    <property type="match status" value="2"/>
</dbReference>
<keyword evidence="5 9" id="KW-0472">Membrane</keyword>
<dbReference type="InterPro" id="IPR004090">
    <property type="entry name" value="Chemotax_Me-accpt_rcpt"/>
</dbReference>
<dbReference type="SMART" id="SM00304">
    <property type="entry name" value="HAMP"/>
    <property type="match status" value="1"/>
</dbReference>
<comment type="subcellular location">
    <subcellularLocation>
        <location evidence="1">Cell membrane</location>
        <topology evidence="1">Multi-pass membrane protein</topology>
    </subcellularLocation>
</comment>
<dbReference type="Gene3D" id="3.30.450.20">
    <property type="entry name" value="PAS domain"/>
    <property type="match status" value="1"/>
</dbReference>
<dbReference type="Pfam" id="PF00015">
    <property type="entry name" value="MCPsignal"/>
    <property type="match status" value="1"/>
</dbReference>
<feature type="domain" description="Methyl-accepting transducer" evidence="10">
    <location>
        <begin position="399"/>
        <end position="621"/>
    </location>
</feature>
<reference evidence="12 13" key="1">
    <citation type="submission" date="2020-08" db="EMBL/GenBank/DDBJ databases">
        <title>Genomic Encyclopedia of Type Strains, Phase IV (KMG-IV): sequencing the most valuable type-strain genomes for metagenomic binning, comparative biology and taxonomic classification.</title>
        <authorList>
            <person name="Goeker M."/>
        </authorList>
    </citation>
    <scope>NUCLEOTIDE SEQUENCE [LARGE SCALE GENOMIC DNA]</scope>
    <source>
        <strain evidence="12 13">DSM 103462</strain>
    </source>
</reference>
<accession>A0A7W8G6P1</accession>
<keyword evidence="3 9" id="KW-0812">Transmembrane</keyword>
<keyword evidence="13" id="KW-1185">Reference proteome</keyword>
<evidence type="ECO:0000313" key="13">
    <source>
        <dbReference type="Proteomes" id="UP000518887"/>
    </source>
</evidence>
<dbReference type="PANTHER" id="PTHR32089">
    <property type="entry name" value="METHYL-ACCEPTING CHEMOTAXIS PROTEIN MCPB"/>
    <property type="match status" value="1"/>
</dbReference>
<evidence type="ECO:0000256" key="3">
    <source>
        <dbReference type="ARBA" id="ARBA00022692"/>
    </source>
</evidence>
<organism evidence="12 13">
    <name type="scientific">Treponema ruminis</name>
    <dbReference type="NCBI Taxonomy" id="744515"/>
    <lineage>
        <taxon>Bacteria</taxon>
        <taxon>Pseudomonadati</taxon>
        <taxon>Spirochaetota</taxon>
        <taxon>Spirochaetia</taxon>
        <taxon>Spirochaetales</taxon>
        <taxon>Treponemataceae</taxon>
        <taxon>Treponema</taxon>
    </lineage>
</organism>
<keyword evidence="2" id="KW-1003">Cell membrane</keyword>
<sequence length="685" mass="73366">MISLKLSTKISILAAASIIIASVAVGVISTNVTSSEITELTLENLETTELGVMDSLDQWRQQLQVATLVLADKTRLATALDDGDYETADALTTEQKKVLDIDYLITTDDSGIIVGGNAPKGTNLSSSHAVNHALKGFVEYAYESNSIYNYSLVVAYPVKKDGRVVGAVVGTFSMTDSEFVEAIKKNYKVECTMFEGKVRAATTLGANLVGTTLDNQKIVDLVLTRGDRYDGFNTIAGKKYMSVYAPIRDSSGSISGMLFVAKSMEIVNHAINTVIQIVVPIILGLAIVLVIIATIFVRTMLRPLNGVKTTLNDISSGDADLTKRIELKSKDEIGDVVNGFNTFAGKLQNIIGDVKTSKDELMVAGENLSGATQDTASSITQIIANIESMKKQFDSQNQSVSQTAGAVNEIASNIESLERMIESQSSGVTEASAAVEQMIGNISSVNASMEKMAGSFSELRANSQTGINKQKAVNDRIDEIESQSEMLQEANVAIASIASQTNLLAMNAAIEAAHAGEAGKGFAVVADEIRKLSETSTAQSKTIGDQLNNIKESINQVVSASSESSLAFETVSRKLEETDALVMQIRAAMEEQNEGSQQITEALHNMNDSTVEVRNASNEMSEGNKMILKEVQMLQNAAMTMTQSMDEMAAGARKINETGAALTEVSGQINESINKIGEQVDQFKV</sequence>
<dbReference type="PANTHER" id="PTHR32089:SF112">
    <property type="entry name" value="LYSOZYME-LIKE PROTEIN-RELATED"/>
    <property type="match status" value="1"/>
</dbReference>
<evidence type="ECO:0000256" key="1">
    <source>
        <dbReference type="ARBA" id="ARBA00004651"/>
    </source>
</evidence>
<feature type="domain" description="HAMP" evidence="11">
    <location>
        <begin position="298"/>
        <end position="352"/>
    </location>
</feature>
<dbReference type="PRINTS" id="PR00260">
    <property type="entry name" value="CHEMTRNSDUCR"/>
</dbReference>
<dbReference type="GO" id="GO:0007165">
    <property type="term" value="P:signal transduction"/>
    <property type="evidence" value="ECO:0007669"/>
    <property type="project" value="UniProtKB-KW"/>
</dbReference>
<evidence type="ECO:0000256" key="7">
    <source>
        <dbReference type="ARBA" id="ARBA00029447"/>
    </source>
</evidence>
<dbReference type="EMBL" id="JACHFQ010000001">
    <property type="protein sequence ID" value="MBB5224801.1"/>
    <property type="molecule type" value="Genomic_DNA"/>
</dbReference>
<evidence type="ECO:0000313" key="12">
    <source>
        <dbReference type="EMBL" id="MBB5224801.1"/>
    </source>
</evidence>
<dbReference type="GO" id="GO:0006935">
    <property type="term" value="P:chemotaxis"/>
    <property type="evidence" value="ECO:0007669"/>
    <property type="project" value="InterPro"/>
</dbReference>
<keyword evidence="6 8" id="KW-0807">Transducer</keyword>
<dbReference type="Gene3D" id="1.10.287.950">
    <property type="entry name" value="Methyl-accepting chemotaxis protein"/>
    <property type="match status" value="1"/>
</dbReference>
<evidence type="ECO:0000256" key="2">
    <source>
        <dbReference type="ARBA" id="ARBA00022475"/>
    </source>
</evidence>
<gene>
    <name evidence="12" type="ORF">HNP76_000141</name>
</gene>
<evidence type="ECO:0000259" key="11">
    <source>
        <dbReference type="PROSITE" id="PS50885"/>
    </source>
</evidence>
<name>A0A7W8G6P1_9SPIR</name>
<evidence type="ECO:0000256" key="4">
    <source>
        <dbReference type="ARBA" id="ARBA00022989"/>
    </source>
</evidence>
<evidence type="ECO:0000259" key="10">
    <source>
        <dbReference type="PROSITE" id="PS50111"/>
    </source>
</evidence>
<dbReference type="InterPro" id="IPR004089">
    <property type="entry name" value="MCPsignal_dom"/>
</dbReference>
<dbReference type="Pfam" id="PF00672">
    <property type="entry name" value="HAMP"/>
    <property type="match status" value="1"/>
</dbReference>
<evidence type="ECO:0000256" key="6">
    <source>
        <dbReference type="ARBA" id="ARBA00023224"/>
    </source>
</evidence>
<keyword evidence="4 9" id="KW-1133">Transmembrane helix</keyword>
<dbReference type="InterPro" id="IPR029151">
    <property type="entry name" value="Sensor-like_sf"/>
</dbReference>
<dbReference type="Proteomes" id="UP000518887">
    <property type="component" value="Unassembled WGS sequence"/>
</dbReference>
<comment type="caution">
    <text evidence="12">The sequence shown here is derived from an EMBL/GenBank/DDBJ whole genome shotgun (WGS) entry which is preliminary data.</text>
</comment>
<dbReference type="PROSITE" id="PS50885">
    <property type="entry name" value="HAMP"/>
    <property type="match status" value="1"/>
</dbReference>
<feature type="transmembrane region" description="Helical" evidence="9">
    <location>
        <begin position="274"/>
        <end position="297"/>
    </location>
</feature>
<dbReference type="SMART" id="SM00283">
    <property type="entry name" value="MA"/>
    <property type="match status" value="1"/>
</dbReference>
<dbReference type="CDD" id="cd06225">
    <property type="entry name" value="HAMP"/>
    <property type="match status" value="1"/>
</dbReference>
<comment type="similarity">
    <text evidence="7">Belongs to the methyl-accepting chemotaxis (MCP) protein family.</text>
</comment>